<sequence>MKWWDEAIMQELQAMRGRFADQRDSITAIQENEDMLWVQQKLDKVKDQIKELRLSVRRVRGVVENVLIAGIILIVVLISLLCILQVMETEEDYEEIAAANRSVRGKNDIAWSYVIQSNDSRGKTVLECSFCHKKKLGGGINRMKQHLAGVKGNTDACSQIPGDVRFKILNTLKEIENKKKKKLVLDDTNDGPENQDGDGDDIEGDVRPSQKRKKKGIDLHEYFKRGVHDPTQPTIKACMQSKERIHDVDMSVALWFYDACIPMNAVNSPLFQPMMNKVASMGHGYVGPSYHALRVGLLRDAKVQVSLIIDKFRSTWATTGCTLMADGWKDTRQRPLVNFLVYCPKGITFLKSVDASDIYASAENLCNLFVEVVGMVGPENVVHFVTDSAPNYKAAGKLLAEKFPTIAWSPCAAHCINLILEDVTKLPSVHNLAHRMSKPMMNKVASMGHGYVGPSYHALRVGLLRDAKSVDASDIYESAENLCNLFVEVVGMVGPENVVHFVTDSAPNYKAAGKLLAEKFPTIAWSPCAAHCINLILEDVTKLPSVHNLAHRMSKLFKTSKAKEAKLIILDERMWNECLIIVKIMTPIIRLLRICDADEKPSLPYVYEGMYRARLGIKTMFRKRKPLYQPYTNIIDRRWDRMLRHDLHAAAYYLNPAFMYDQTSVCEKPEVMSGLMSLIGKQTENSKTKLVQELRSYREREGSFSPDMALTCSKTSQPDEWWRYFGYDAPHLQKLAIRILSQTASSSGCERNWSVFERIHTKKRNRLEHQRLNDLVFVHYNLRLQQRSKRKRSYDPVDYESIDKTEFWIVEEEEAGELEYDELENALAEEYPKDYEDTNPEKSNDVSDIDEDFTMPPEEHEGNGGRDNEDWLL</sequence>
<keyword evidence="6" id="KW-0539">Nucleus</keyword>
<dbReference type="InterPro" id="IPR008906">
    <property type="entry name" value="HATC_C_dom"/>
</dbReference>
<dbReference type="RefSeq" id="XP_019097478.1">
    <property type="nucleotide sequence ID" value="XM_019241933.1"/>
</dbReference>
<feature type="domain" description="BED-type" evidence="10">
    <location>
        <begin position="105"/>
        <end position="164"/>
    </location>
</feature>
<feature type="region of interest" description="Disordered" evidence="8">
    <location>
        <begin position="822"/>
        <end position="873"/>
    </location>
</feature>
<dbReference type="InterPro" id="IPR003656">
    <property type="entry name" value="Znf_BED"/>
</dbReference>
<keyword evidence="3 7" id="KW-0863">Zinc-finger</keyword>
<dbReference type="InterPro" id="IPR012337">
    <property type="entry name" value="RNaseH-like_sf"/>
</dbReference>
<dbReference type="Pfam" id="PF04937">
    <property type="entry name" value="DUF659"/>
    <property type="match status" value="2"/>
</dbReference>
<dbReference type="PROSITE" id="PS50808">
    <property type="entry name" value="ZF_BED"/>
    <property type="match status" value="1"/>
</dbReference>
<keyword evidence="9" id="KW-0812">Transmembrane</keyword>
<feature type="compositionally biased region" description="Acidic residues" evidence="8">
    <location>
        <begin position="187"/>
        <end position="203"/>
    </location>
</feature>
<dbReference type="Proteomes" id="UP000694864">
    <property type="component" value="Chromosome 20"/>
</dbReference>
<evidence type="ECO:0000256" key="2">
    <source>
        <dbReference type="ARBA" id="ARBA00022723"/>
    </source>
</evidence>
<reference evidence="11" key="1">
    <citation type="journal article" date="2014" name="Nat. Commun.">
        <title>The emerging biofuel crop Camelina sativa retains a highly undifferentiated hexaploid genome structure.</title>
        <authorList>
            <person name="Kagale S."/>
            <person name="Koh C."/>
            <person name="Nixon J."/>
            <person name="Bollina V."/>
            <person name="Clarke W.E."/>
            <person name="Tuteja R."/>
            <person name="Spillane C."/>
            <person name="Robinson S.J."/>
            <person name="Links M.G."/>
            <person name="Clarke C."/>
            <person name="Higgins E.E."/>
            <person name="Huebert T."/>
            <person name="Sharpe A.G."/>
            <person name="Parkin I.A."/>
        </authorList>
    </citation>
    <scope>NUCLEOTIDE SEQUENCE [LARGE SCALE GENOMIC DNA]</scope>
    <source>
        <strain evidence="11">cv. DH55</strain>
    </source>
</reference>
<dbReference type="Pfam" id="PF05699">
    <property type="entry name" value="Dimer_Tnp_hAT"/>
    <property type="match status" value="1"/>
</dbReference>
<evidence type="ECO:0000256" key="8">
    <source>
        <dbReference type="SAM" id="MobiDB-lite"/>
    </source>
</evidence>
<accession>A0ABM1REP0</accession>
<feature type="region of interest" description="Disordered" evidence="8">
    <location>
        <begin position="184"/>
        <end position="213"/>
    </location>
</feature>
<reference evidence="12" key="2">
    <citation type="submission" date="2025-08" db="UniProtKB">
        <authorList>
            <consortium name="RefSeq"/>
        </authorList>
    </citation>
    <scope>IDENTIFICATION</scope>
    <source>
        <tissue evidence="12">Leaf</tissue>
    </source>
</reference>
<name>A0ABM1REP0_CAMSA</name>
<dbReference type="GeneID" id="104772756"/>
<proteinExistence type="predicted"/>
<organism evidence="11 12">
    <name type="scientific">Camelina sativa</name>
    <name type="common">False flax</name>
    <name type="synonym">Myagrum sativum</name>
    <dbReference type="NCBI Taxonomy" id="90675"/>
    <lineage>
        <taxon>Eukaryota</taxon>
        <taxon>Viridiplantae</taxon>
        <taxon>Streptophyta</taxon>
        <taxon>Embryophyta</taxon>
        <taxon>Tracheophyta</taxon>
        <taxon>Spermatophyta</taxon>
        <taxon>Magnoliopsida</taxon>
        <taxon>eudicotyledons</taxon>
        <taxon>Gunneridae</taxon>
        <taxon>Pentapetalae</taxon>
        <taxon>rosids</taxon>
        <taxon>malvids</taxon>
        <taxon>Brassicales</taxon>
        <taxon>Brassicaceae</taxon>
        <taxon>Camelineae</taxon>
        <taxon>Camelina</taxon>
    </lineage>
</organism>
<keyword evidence="9" id="KW-0472">Membrane</keyword>
<protein>
    <submittedName>
        <fullName evidence="12">Uncharacterized protein LOC104772756</fullName>
    </submittedName>
</protein>
<evidence type="ECO:0000256" key="5">
    <source>
        <dbReference type="ARBA" id="ARBA00023125"/>
    </source>
</evidence>
<comment type="subcellular location">
    <subcellularLocation>
        <location evidence="1">Nucleus</location>
    </subcellularLocation>
</comment>
<keyword evidence="5" id="KW-0238">DNA-binding</keyword>
<feature type="transmembrane region" description="Helical" evidence="9">
    <location>
        <begin position="66"/>
        <end position="87"/>
    </location>
</feature>
<feature type="compositionally biased region" description="Basic and acidic residues" evidence="8">
    <location>
        <begin position="830"/>
        <end position="845"/>
    </location>
</feature>
<evidence type="ECO:0000256" key="9">
    <source>
        <dbReference type="SAM" id="Phobius"/>
    </source>
</evidence>
<evidence type="ECO:0000313" key="12">
    <source>
        <dbReference type="RefSeq" id="XP_019097478.1"/>
    </source>
</evidence>
<evidence type="ECO:0000256" key="1">
    <source>
        <dbReference type="ARBA" id="ARBA00004123"/>
    </source>
</evidence>
<keyword evidence="11" id="KW-1185">Reference proteome</keyword>
<keyword evidence="4" id="KW-0862">Zinc</keyword>
<keyword evidence="2" id="KW-0479">Metal-binding</keyword>
<evidence type="ECO:0000313" key="11">
    <source>
        <dbReference type="Proteomes" id="UP000694864"/>
    </source>
</evidence>
<evidence type="ECO:0000256" key="6">
    <source>
        <dbReference type="ARBA" id="ARBA00023242"/>
    </source>
</evidence>
<evidence type="ECO:0000256" key="4">
    <source>
        <dbReference type="ARBA" id="ARBA00022833"/>
    </source>
</evidence>
<dbReference type="InterPro" id="IPR007021">
    <property type="entry name" value="DUF659"/>
</dbReference>
<dbReference type="SUPFAM" id="SSF53098">
    <property type="entry name" value="Ribonuclease H-like"/>
    <property type="match status" value="2"/>
</dbReference>
<dbReference type="PANTHER" id="PTHR32166">
    <property type="entry name" value="OSJNBA0013A04.12 PROTEIN"/>
    <property type="match status" value="1"/>
</dbReference>
<feature type="compositionally biased region" description="Basic and acidic residues" evidence="8">
    <location>
        <begin position="857"/>
        <end position="873"/>
    </location>
</feature>
<dbReference type="PANTHER" id="PTHR32166:SF121">
    <property type="entry name" value="DUF659 DOMAIN-CONTAINING PROTEIN"/>
    <property type="match status" value="1"/>
</dbReference>
<evidence type="ECO:0000259" key="10">
    <source>
        <dbReference type="PROSITE" id="PS50808"/>
    </source>
</evidence>
<keyword evidence="9" id="KW-1133">Transmembrane helix</keyword>
<evidence type="ECO:0000256" key="3">
    <source>
        <dbReference type="ARBA" id="ARBA00022771"/>
    </source>
</evidence>
<evidence type="ECO:0000256" key="7">
    <source>
        <dbReference type="PROSITE-ProRule" id="PRU00027"/>
    </source>
</evidence>
<gene>
    <name evidence="12" type="primary">LOC104772756</name>
</gene>